<protein>
    <submittedName>
        <fullName evidence="1">Uncharacterized protein</fullName>
    </submittedName>
</protein>
<reference evidence="1" key="1">
    <citation type="submission" date="2019-07" db="EMBL/GenBank/DDBJ databases">
        <title>Annotation for the trematode Paragonimus miyazaki's.</title>
        <authorList>
            <person name="Choi Y.-J."/>
        </authorList>
    </citation>
    <scope>NUCLEOTIDE SEQUENCE</scope>
    <source>
        <strain evidence="1">Japan</strain>
    </source>
</reference>
<sequence>MFRTSGVCSTTPATFIWETLHQLFEKLELLAVYRKRFFSHRQRPEDSVNSFLGYLRKFTLKAFDRLSPVECKENICERFYVGFRNCCLCNKLTLRPAENLSIALIMARVCKAPEQLNEKKAAEKRALHFGQNPLTLIGSPDGESLTVTSPAIAVSMKPLSVSSSSSKETVLFLVDTCSLIRAQLADRLTEHRKAPVKPVRLLAASSAEVRVTSLSSRVPIGSFSLEHQFIACPNLHREAILRVDYLGCSKGLLDLRDNQMTTRSSVVGLEEGRLAEVCSALDSRTKTSSEIEKLNTLRLDKTLPATSTQLVYTLSTFRDVFALGDDAPRRTSVVQHETDTSNHRPIKQALRRLRAHYK</sequence>
<gene>
    <name evidence="1" type="ORF">EG68_10884</name>
</gene>
<dbReference type="Proteomes" id="UP000822476">
    <property type="component" value="Unassembled WGS sequence"/>
</dbReference>
<evidence type="ECO:0000313" key="2">
    <source>
        <dbReference type="Proteomes" id="UP000822476"/>
    </source>
</evidence>
<keyword evidence="2" id="KW-1185">Reference proteome</keyword>
<dbReference type="AlphaFoldDB" id="A0A8S9YKG2"/>
<dbReference type="OrthoDB" id="10056424at2759"/>
<dbReference type="EMBL" id="JTDE01006952">
    <property type="protein sequence ID" value="KAF7241648.1"/>
    <property type="molecule type" value="Genomic_DNA"/>
</dbReference>
<organism evidence="1 2">
    <name type="scientific">Paragonimus skrjabini miyazakii</name>
    <dbReference type="NCBI Taxonomy" id="59628"/>
    <lineage>
        <taxon>Eukaryota</taxon>
        <taxon>Metazoa</taxon>
        <taxon>Spiralia</taxon>
        <taxon>Lophotrochozoa</taxon>
        <taxon>Platyhelminthes</taxon>
        <taxon>Trematoda</taxon>
        <taxon>Digenea</taxon>
        <taxon>Plagiorchiida</taxon>
        <taxon>Troglotremata</taxon>
        <taxon>Troglotrematidae</taxon>
        <taxon>Paragonimus</taxon>
    </lineage>
</organism>
<evidence type="ECO:0000313" key="1">
    <source>
        <dbReference type="EMBL" id="KAF7241648.1"/>
    </source>
</evidence>
<accession>A0A8S9YKG2</accession>
<name>A0A8S9YKG2_9TREM</name>
<comment type="caution">
    <text evidence="1">The sequence shown here is derived from an EMBL/GenBank/DDBJ whole genome shotgun (WGS) entry which is preliminary data.</text>
</comment>
<proteinExistence type="predicted"/>